<dbReference type="EMBL" id="QRTH01000007">
    <property type="protein sequence ID" value="RGQ49785.1"/>
    <property type="molecule type" value="Genomic_DNA"/>
</dbReference>
<comment type="caution">
    <text evidence="1">The sequence shown here is derived from an EMBL/GenBank/DDBJ whole genome shotgun (WGS) entry which is preliminary data.</text>
</comment>
<organism evidence="1 2">
    <name type="scientific">Bacteroides uniformis</name>
    <dbReference type="NCBI Taxonomy" id="820"/>
    <lineage>
        <taxon>Bacteria</taxon>
        <taxon>Pseudomonadati</taxon>
        <taxon>Bacteroidota</taxon>
        <taxon>Bacteroidia</taxon>
        <taxon>Bacteroidales</taxon>
        <taxon>Bacteroidaceae</taxon>
        <taxon>Bacteroides</taxon>
    </lineage>
</organism>
<dbReference type="Proteomes" id="UP000283680">
    <property type="component" value="Unassembled WGS sequence"/>
</dbReference>
<proteinExistence type="predicted"/>
<accession>A0A412B979</accession>
<gene>
    <name evidence="1" type="ORF">DWY92_14510</name>
</gene>
<dbReference type="AlphaFoldDB" id="A0A412B979"/>
<reference evidence="1 2" key="1">
    <citation type="submission" date="2018-08" db="EMBL/GenBank/DDBJ databases">
        <title>A genome reference for cultivated species of the human gut microbiota.</title>
        <authorList>
            <person name="Zou Y."/>
            <person name="Xue W."/>
            <person name="Luo G."/>
        </authorList>
    </citation>
    <scope>NUCLEOTIDE SEQUENCE [LARGE SCALE GENOMIC DNA]</scope>
    <source>
        <strain evidence="1 2">AF28-11</strain>
    </source>
</reference>
<sequence length="74" mass="8322">MKIESYKKQESVEGKFVTYTSNKENLDIVIGKCDDIGCVIGGGTIEQASFPYKVCVHMKVYLLLKLRIFTLSSI</sequence>
<evidence type="ECO:0000313" key="2">
    <source>
        <dbReference type="Proteomes" id="UP000283680"/>
    </source>
</evidence>
<name>A0A412B979_BACUN</name>
<evidence type="ECO:0000313" key="1">
    <source>
        <dbReference type="EMBL" id="RGQ49785.1"/>
    </source>
</evidence>
<protein>
    <submittedName>
        <fullName evidence="1">Uncharacterized protein</fullName>
    </submittedName>
</protein>